<name>A0A2H0R1H8_9BACT</name>
<evidence type="ECO:0000256" key="1">
    <source>
        <dbReference type="SAM" id="MobiDB-lite"/>
    </source>
</evidence>
<sequence length="60" mass="6314">MKDQLLPILIIAVFLGGALFIFVSNENRAQAPSISSPNIPSSSMQASVLGISKATTTPRN</sequence>
<keyword evidence="2" id="KW-0472">Membrane</keyword>
<evidence type="ECO:0000256" key="2">
    <source>
        <dbReference type="SAM" id="Phobius"/>
    </source>
</evidence>
<proteinExistence type="predicted"/>
<keyword evidence="2" id="KW-1133">Transmembrane helix</keyword>
<feature type="compositionally biased region" description="Low complexity" evidence="1">
    <location>
        <begin position="30"/>
        <end position="47"/>
    </location>
</feature>
<feature type="transmembrane region" description="Helical" evidence="2">
    <location>
        <begin position="6"/>
        <end position="23"/>
    </location>
</feature>
<dbReference type="AlphaFoldDB" id="A0A2H0R1H8"/>
<evidence type="ECO:0000313" key="4">
    <source>
        <dbReference type="Proteomes" id="UP000230828"/>
    </source>
</evidence>
<reference evidence="3 4" key="1">
    <citation type="submission" date="2017-09" db="EMBL/GenBank/DDBJ databases">
        <title>Depth-based differentiation of microbial function through sediment-hosted aquifers and enrichment of novel symbionts in the deep terrestrial subsurface.</title>
        <authorList>
            <person name="Probst A.J."/>
            <person name="Ladd B."/>
            <person name="Jarett J.K."/>
            <person name="Geller-Mcgrath D.E."/>
            <person name="Sieber C.M."/>
            <person name="Emerson J.B."/>
            <person name="Anantharaman K."/>
            <person name="Thomas B.C."/>
            <person name="Malmstrom R."/>
            <person name="Stieglmeier M."/>
            <person name="Klingl A."/>
            <person name="Woyke T."/>
            <person name="Ryan C.M."/>
            <person name="Banfield J.F."/>
        </authorList>
    </citation>
    <scope>NUCLEOTIDE SEQUENCE [LARGE SCALE GENOMIC DNA]</scope>
    <source>
        <strain evidence="3">CG10_big_fil_rev_8_21_14_0_10_34_34</strain>
    </source>
</reference>
<gene>
    <name evidence="3" type="ORF">COV33_00125</name>
</gene>
<organism evidence="3 4">
    <name type="scientific">Candidatus Zambryskibacteria bacterium CG10_big_fil_rev_8_21_14_0_10_34_34</name>
    <dbReference type="NCBI Taxonomy" id="1975114"/>
    <lineage>
        <taxon>Bacteria</taxon>
        <taxon>Candidatus Zambryskiibacteriota</taxon>
    </lineage>
</organism>
<keyword evidence="2" id="KW-0812">Transmembrane</keyword>
<dbReference type="Proteomes" id="UP000230828">
    <property type="component" value="Unassembled WGS sequence"/>
</dbReference>
<evidence type="ECO:0000313" key="3">
    <source>
        <dbReference type="EMBL" id="PIR40367.1"/>
    </source>
</evidence>
<dbReference type="EMBL" id="PCXM01000002">
    <property type="protein sequence ID" value="PIR40367.1"/>
    <property type="molecule type" value="Genomic_DNA"/>
</dbReference>
<feature type="region of interest" description="Disordered" evidence="1">
    <location>
        <begin position="30"/>
        <end position="60"/>
    </location>
</feature>
<accession>A0A2H0R1H8</accession>
<protein>
    <submittedName>
        <fullName evidence="3">Uncharacterized protein</fullName>
    </submittedName>
</protein>
<comment type="caution">
    <text evidence="3">The sequence shown here is derived from an EMBL/GenBank/DDBJ whole genome shotgun (WGS) entry which is preliminary data.</text>
</comment>